<dbReference type="EMBL" id="UINC01006099">
    <property type="protein sequence ID" value="SVA25478.1"/>
    <property type="molecule type" value="Genomic_DNA"/>
</dbReference>
<name>A0A381UCZ8_9ZZZZ</name>
<protein>
    <submittedName>
        <fullName evidence="1">Uncharacterized protein</fullName>
    </submittedName>
</protein>
<gene>
    <name evidence="1" type="ORF">METZ01_LOCUS78332</name>
</gene>
<feature type="non-terminal residue" evidence="1">
    <location>
        <position position="1"/>
    </location>
</feature>
<evidence type="ECO:0000313" key="1">
    <source>
        <dbReference type="EMBL" id="SVA25478.1"/>
    </source>
</evidence>
<organism evidence="1">
    <name type="scientific">marine metagenome</name>
    <dbReference type="NCBI Taxonomy" id="408172"/>
    <lineage>
        <taxon>unclassified sequences</taxon>
        <taxon>metagenomes</taxon>
        <taxon>ecological metagenomes</taxon>
    </lineage>
</organism>
<dbReference type="AlphaFoldDB" id="A0A381UCZ8"/>
<accession>A0A381UCZ8</accession>
<sequence>VGSKTGNLQELPEKAIERAVIHRCGQLCYKAHRNYITLIIPAPPEHQMR</sequence>
<reference evidence="1" key="1">
    <citation type="submission" date="2018-05" db="EMBL/GenBank/DDBJ databases">
        <authorList>
            <person name="Lanie J.A."/>
            <person name="Ng W.-L."/>
            <person name="Kazmierczak K.M."/>
            <person name="Andrzejewski T.M."/>
            <person name="Davidsen T.M."/>
            <person name="Wayne K.J."/>
            <person name="Tettelin H."/>
            <person name="Glass J.I."/>
            <person name="Rusch D."/>
            <person name="Podicherti R."/>
            <person name="Tsui H.-C.T."/>
            <person name="Winkler M.E."/>
        </authorList>
    </citation>
    <scope>NUCLEOTIDE SEQUENCE</scope>
</reference>
<proteinExistence type="predicted"/>